<feature type="region of interest" description="Disordered" evidence="1">
    <location>
        <begin position="644"/>
        <end position="697"/>
    </location>
</feature>
<evidence type="ECO:0000256" key="1">
    <source>
        <dbReference type="SAM" id="MobiDB-lite"/>
    </source>
</evidence>
<feature type="region of interest" description="Disordered" evidence="1">
    <location>
        <begin position="1"/>
        <end position="25"/>
    </location>
</feature>
<organism evidence="2">
    <name type="scientific">Grammatophora oceanica</name>
    <dbReference type="NCBI Taxonomy" id="210454"/>
    <lineage>
        <taxon>Eukaryota</taxon>
        <taxon>Sar</taxon>
        <taxon>Stramenopiles</taxon>
        <taxon>Ochrophyta</taxon>
        <taxon>Bacillariophyta</taxon>
        <taxon>Fragilariophyceae</taxon>
        <taxon>Fragilariophycidae</taxon>
        <taxon>Rhabdonematales</taxon>
        <taxon>Grammatophoraceae</taxon>
        <taxon>Grammatophora</taxon>
    </lineage>
</organism>
<reference evidence="2" key="1">
    <citation type="submission" date="2021-01" db="EMBL/GenBank/DDBJ databases">
        <authorList>
            <person name="Corre E."/>
            <person name="Pelletier E."/>
            <person name="Niang G."/>
            <person name="Scheremetjew M."/>
            <person name="Finn R."/>
            <person name="Kale V."/>
            <person name="Holt S."/>
            <person name="Cochrane G."/>
            <person name="Meng A."/>
            <person name="Brown T."/>
            <person name="Cohen L."/>
        </authorList>
    </citation>
    <scope>NUCLEOTIDE SEQUENCE</scope>
    <source>
        <strain evidence="2">CCMP 410</strain>
    </source>
</reference>
<feature type="compositionally biased region" description="Basic and acidic residues" evidence="1">
    <location>
        <begin position="687"/>
        <end position="696"/>
    </location>
</feature>
<sequence length="734" mass="81813">MAPDDGRLFGLADKPTNPSTKARVSDGDVISHASTSARASAVSLVMVVTLVGVHCGWVEGLQVTTRRQVRGPSDPLQFAPIFHDGTKPLSQHSAFSSPLFRQQHKSQRGNGAQSQTITSIGRRRPSTAREMVLTTPESIIEQASTQSLLDDLLDESVRTSARKPIMMQFDPSSGYIWRRWQGTVFSETWSSCVRNMVISVITISIVNALPGFRKQIDGFNVLWSQLLGVTTFTLTFFLNQSYALWRKCYELSRRLQGRLNDLGMTLASHAARTNPKETSEMSTYTPESRQLLELIGRYIRVFNLLTYASFTRSHRPVLTPRGMRRLVERNLLTKNELKALIDADIPATQRHNAVVLWIMRSFDEGRRSGLFVGGDGFEQQFLEKCHVIRAQYGAIADELQGRMPLAYAHIVQVLVDVILWLYPVMSFSVKMSPFLGVLGTGLLTMSYQGLFELAKRFLDPYDNETYGRGEDPLNIDTLIAETNSGSVRWLNSFEYMPFSADRIRNGDLKHYILPIKGSSVEELAKVEEEKGKREQEEAEEKRRQEEAKKGLEALANSTADSTLLGKNETSSMRGPFVKAKTAKASNVIVVSNETVVSSSFSNDTGTEQDPEPAAPLTLEEFSEKVQELKRAAEDELKETVAILSAPPGASSVEEIGNKESKPVKSEELEEETGSRHIEAEKEDELDKSDKFDEKPEVAVGDEIVAELEAAKEAIEEDAALVEELLGKKKRTHAE</sequence>
<feature type="compositionally biased region" description="Polar residues" evidence="1">
    <location>
        <begin position="90"/>
        <end position="100"/>
    </location>
</feature>
<proteinExistence type="predicted"/>
<evidence type="ECO:0000313" key="3">
    <source>
        <dbReference type="EMBL" id="CAD9285585.1"/>
    </source>
</evidence>
<name>A0A6U5LRR5_9STRA</name>
<accession>A0A6U5LRR5</accession>
<evidence type="ECO:0000313" key="2">
    <source>
        <dbReference type="EMBL" id="CAD9285583.1"/>
    </source>
</evidence>
<protein>
    <submittedName>
        <fullName evidence="2">Uncharacterized protein</fullName>
    </submittedName>
</protein>
<dbReference type="AlphaFoldDB" id="A0A6U5LRR5"/>
<feature type="compositionally biased region" description="Polar residues" evidence="1">
    <location>
        <begin position="108"/>
        <end position="119"/>
    </location>
</feature>
<gene>
    <name evidence="2" type="ORF">GOCE00092_LOCUS14263</name>
    <name evidence="3" type="ORF">GOCE00092_LOCUS14264</name>
</gene>
<feature type="region of interest" description="Disordered" evidence="1">
    <location>
        <begin position="526"/>
        <end position="551"/>
    </location>
</feature>
<dbReference type="EMBL" id="HBGK01027539">
    <property type="protein sequence ID" value="CAD9285583.1"/>
    <property type="molecule type" value="Transcribed_RNA"/>
</dbReference>
<dbReference type="GO" id="GO:0005254">
    <property type="term" value="F:chloride channel activity"/>
    <property type="evidence" value="ECO:0007669"/>
    <property type="project" value="InterPro"/>
</dbReference>
<feature type="region of interest" description="Disordered" evidence="1">
    <location>
        <begin position="90"/>
        <end position="128"/>
    </location>
</feature>
<dbReference type="EMBL" id="HBGK01027540">
    <property type="protein sequence ID" value="CAD9285585.1"/>
    <property type="molecule type" value="Transcribed_RNA"/>
</dbReference>
<feature type="compositionally biased region" description="Basic and acidic residues" evidence="1">
    <location>
        <begin position="655"/>
        <end position="679"/>
    </location>
</feature>